<dbReference type="Gene3D" id="4.10.240.10">
    <property type="entry name" value="Zn(2)-C6 fungal-type DNA-binding domain"/>
    <property type="match status" value="1"/>
</dbReference>
<name>A0A6S6VW66_9PLEO</name>
<proteinExistence type="predicted"/>
<protein>
    <submittedName>
        <fullName evidence="1">GAL4 domain containing protein</fullName>
    </submittedName>
</protein>
<organism evidence="1 2">
    <name type="scientific">Pyrenophora teres f. teres</name>
    <dbReference type="NCBI Taxonomy" id="97479"/>
    <lineage>
        <taxon>Eukaryota</taxon>
        <taxon>Fungi</taxon>
        <taxon>Dikarya</taxon>
        <taxon>Ascomycota</taxon>
        <taxon>Pezizomycotina</taxon>
        <taxon>Dothideomycetes</taxon>
        <taxon>Pleosporomycetidae</taxon>
        <taxon>Pleosporales</taxon>
        <taxon>Pleosporineae</taxon>
        <taxon>Pleosporaceae</taxon>
        <taxon>Pyrenophora</taxon>
    </lineage>
</organism>
<dbReference type="EMBL" id="HG992978">
    <property type="protein sequence ID" value="CAE7016240.1"/>
    <property type="molecule type" value="Genomic_DNA"/>
</dbReference>
<dbReference type="GO" id="GO:0000981">
    <property type="term" value="F:DNA-binding transcription factor activity, RNA polymerase II-specific"/>
    <property type="evidence" value="ECO:0007669"/>
    <property type="project" value="InterPro"/>
</dbReference>
<dbReference type="AlphaFoldDB" id="A0A6S6VW66"/>
<evidence type="ECO:0000313" key="1">
    <source>
        <dbReference type="EMBL" id="CAE7016240.1"/>
    </source>
</evidence>
<dbReference type="InterPro" id="IPR036864">
    <property type="entry name" value="Zn2-C6_fun-type_DNA-bd_sf"/>
</dbReference>
<dbReference type="GO" id="GO:0008270">
    <property type="term" value="F:zinc ion binding"/>
    <property type="evidence" value="ECO:0007669"/>
    <property type="project" value="InterPro"/>
</dbReference>
<evidence type="ECO:0000313" key="2">
    <source>
        <dbReference type="Proteomes" id="UP000472372"/>
    </source>
</evidence>
<dbReference type="Proteomes" id="UP000472372">
    <property type="component" value="Chromosome 2"/>
</dbReference>
<accession>A0A6S6VW66</accession>
<reference evidence="1" key="1">
    <citation type="submission" date="2021-02" db="EMBL/GenBank/DDBJ databases">
        <authorList>
            <person name="Syme A R."/>
            <person name="Syme A R."/>
            <person name="Moolhuijzen P."/>
        </authorList>
    </citation>
    <scope>NUCLEOTIDE SEQUENCE</scope>
    <source>
        <strain evidence="1">W1-1</strain>
    </source>
</reference>
<sequence>MDFRCKRCEEKKLRCFVETSSGRCAGCISVGAECSLFVPEEEWRIVQEEREEKELSVARLKAQRAQLDAQLSQQELELLEVRKRERSFARRDLAILAVQDRAKEQVEGNSAPGTDLPAVEPSLSGSPADMGWLQAELDFLDPSFDLSFLLGDPVPAASDASGGTPVPVPCSP</sequence>
<gene>
    <name evidence="1" type="ORF">PTTW11_02925</name>
</gene>
<dbReference type="SUPFAM" id="SSF57701">
    <property type="entry name" value="Zn2/Cys6 DNA-binding domain"/>
    <property type="match status" value="1"/>
</dbReference>